<feature type="transmembrane region" description="Helical" evidence="1">
    <location>
        <begin position="177"/>
        <end position="193"/>
    </location>
</feature>
<feature type="transmembrane region" description="Helical" evidence="1">
    <location>
        <begin position="229"/>
        <end position="247"/>
    </location>
</feature>
<organism evidence="2">
    <name type="scientific">Paenibacillus sp. BIHB 4019</name>
    <dbReference type="NCBI Taxonomy" id="1870819"/>
    <lineage>
        <taxon>Bacteria</taxon>
        <taxon>Bacillati</taxon>
        <taxon>Bacillota</taxon>
        <taxon>Bacilli</taxon>
        <taxon>Bacillales</taxon>
        <taxon>Paenibacillaceae</taxon>
        <taxon>Paenibacillus</taxon>
    </lineage>
</organism>
<gene>
    <name evidence="2" type="ORF">BBD42_07965</name>
</gene>
<sequence>MNREKKPLVALLLSMLPGFGHAYLGRPIRFVLYAAGGFGPLGLLVLIAMASSINDDTAFVLCLLSFLFWGINMLDMIVTLIGRRQPHPDESAYGVGAPPRPDQMYSNMPPGAMRTQADILTYSEQKERTNTLLLSIVPGLGHMALGLMQRGIAFLVASIGLFAVVIFISMVTGTGEFLIFLLGVPVIWIYSIFDASQQLHRKKRGEPLEDRPFFEEMEEYMNKGRKNKALAATLSLFPGAGHLYLGLQTRGLQIMAGFLASVYLMDALRLSMFLFLMPLFWFFAFFDVMRQLSTEPKEGLKDQAIITQFAPYQRWIGIGLLLIGLYFMGDRVLADYAANYFPRWYAQYQNIKYNLPTALVAFVMIAAGLRMAFGRGFQRNKGLPPKDWTPTESLRKGKSE</sequence>
<dbReference type="RefSeq" id="WP_099517738.1">
    <property type="nucleotide sequence ID" value="NZ_CP016808.1"/>
</dbReference>
<name>A0A1B2DFB7_9BACL</name>
<protein>
    <recommendedName>
        <fullName evidence="3">Multi-TM2 domain-containing protein</fullName>
    </recommendedName>
</protein>
<accession>A0A1B2DFB7</accession>
<evidence type="ECO:0000256" key="1">
    <source>
        <dbReference type="SAM" id="Phobius"/>
    </source>
</evidence>
<keyword evidence="1" id="KW-1133">Transmembrane helix</keyword>
<dbReference type="EMBL" id="CP016808">
    <property type="protein sequence ID" value="ANY66400.1"/>
    <property type="molecule type" value="Genomic_DNA"/>
</dbReference>
<reference evidence="2" key="1">
    <citation type="submission" date="2016-08" db="EMBL/GenBank/DDBJ databases">
        <title>Complete Genome Seqeunce of Paenibacillus sp. BIHB 4019 from tea rhizoplane.</title>
        <authorList>
            <person name="Thakur R."/>
            <person name="Swarnkar M.K."/>
            <person name="Gulati A."/>
        </authorList>
    </citation>
    <scope>NUCLEOTIDE SEQUENCE [LARGE SCALE GENOMIC DNA]</scope>
    <source>
        <strain evidence="2">BIHB4019</strain>
    </source>
</reference>
<feature type="transmembrane region" description="Helical" evidence="1">
    <location>
        <begin position="353"/>
        <end position="373"/>
    </location>
</feature>
<feature type="transmembrane region" description="Helical" evidence="1">
    <location>
        <begin position="30"/>
        <end position="51"/>
    </location>
</feature>
<feature type="transmembrane region" description="Helical" evidence="1">
    <location>
        <begin position="315"/>
        <end position="333"/>
    </location>
</feature>
<evidence type="ECO:0008006" key="3">
    <source>
        <dbReference type="Google" id="ProtNLM"/>
    </source>
</evidence>
<feature type="transmembrane region" description="Helical" evidence="1">
    <location>
        <begin position="58"/>
        <end position="81"/>
    </location>
</feature>
<dbReference type="AlphaFoldDB" id="A0A1B2DFB7"/>
<keyword evidence="1" id="KW-0472">Membrane</keyword>
<feature type="transmembrane region" description="Helical" evidence="1">
    <location>
        <begin position="152"/>
        <end position="171"/>
    </location>
</feature>
<evidence type="ECO:0000313" key="2">
    <source>
        <dbReference type="EMBL" id="ANY66400.1"/>
    </source>
</evidence>
<proteinExistence type="predicted"/>
<feature type="transmembrane region" description="Helical" evidence="1">
    <location>
        <begin position="267"/>
        <end position="286"/>
    </location>
</feature>
<keyword evidence="1" id="KW-0812">Transmembrane</keyword>